<dbReference type="InterPro" id="IPR046698">
    <property type="entry name" value="PedC-like"/>
</dbReference>
<proteinExistence type="predicted"/>
<dbReference type="Proteomes" id="UP001230220">
    <property type="component" value="Unassembled WGS sequence"/>
</dbReference>
<dbReference type="Gene3D" id="3.40.30.10">
    <property type="entry name" value="Glutaredoxin"/>
    <property type="match status" value="1"/>
</dbReference>
<dbReference type="Pfam" id="PF20207">
    <property type="entry name" value="DUF6568"/>
    <property type="match status" value="1"/>
</dbReference>
<reference evidence="2 3" key="1">
    <citation type="submission" date="2023-07" db="EMBL/GenBank/DDBJ databases">
        <title>Genomic Encyclopedia of Type Strains, Phase IV (KMG-IV): sequencing the most valuable type-strain genomes for metagenomic binning, comparative biology and taxonomic classification.</title>
        <authorList>
            <person name="Goeker M."/>
        </authorList>
    </citation>
    <scope>NUCLEOTIDE SEQUENCE [LARGE SCALE GENOMIC DNA]</scope>
    <source>
        <strain evidence="2 3">DSM 16784</strain>
    </source>
</reference>
<organism evidence="2 3">
    <name type="scientific">Breznakia pachnodae</name>
    <dbReference type="NCBI Taxonomy" id="265178"/>
    <lineage>
        <taxon>Bacteria</taxon>
        <taxon>Bacillati</taxon>
        <taxon>Bacillota</taxon>
        <taxon>Erysipelotrichia</taxon>
        <taxon>Erysipelotrichales</taxon>
        <taxon>Erysipelotrichaceae</taxon>
        <taxon>Breznakia</taxon>
    </lineage>
</organism>
<feature type="chain" id="PRO_5046982164" evidence="1">
    <location>
        <begin position="21"/>
        <end position="135"/>
    </location>
</feature>
<accession>A0ABU0DYA5</accession>
<sequence>MLSLLLVCVLVGCSSNKTTAQHQTIEASEVIEKVTNQETFVLLITNDDCDPCTEFHDKTSNKLSKINKDLYELNYSSVDANTSDQLNQVLSDYSSWPVLMYIQNGKLYENGVYEYSLDPEGWEEWLIEQNLLPQN</sequence>
<dbReference type="EMBL" id="JAUSUR010000001">
    <property type="protein sequence ID" value="MDQ0359617.1"/>
    <property type="molecule type" value="Genomic_DNA"/>
</dbReference>
<gene>
    <name evidence="2" type="ORF">J2S15_000348</name>
</gene>
<comment type="caution">
    <text evidence="2">The sequence shown here is derived from an EMBL/GenBank/DDBJ whole genome shotgun (WGS) entry which is preliminary data.</text>
</comment>
<feature type="signal peptide" evidence="1">
    <location>
        <begin position="1"/>
        <end position="20"/>
    </location>
</feature>
<dbReference type="InterPro" id="IPR036249">
    <property type="entry name" value="Thioredoxin-like_sf"/>
</dbReference>
<keyword evidence="1" id="KW-0732">Signal</keyword>
<evidence type="ECO:0000313" key="3">
    <source>
        <dbReference type="Proteomes" id="UP001230220"/>
    </source>
</evidence>
<protein>
    <submittedName>
        <fullName evidence="2">Glutaredoxin-related protein</fullName>
    </submittedName>
</protein>
<evidence type="ECO:0000313" key="2">
    <source>
        <dbReference type="EMBL" id="MDQ0359617.1"/>
    </source>
</evidence>
<keyword evidence="3" id="KW-1185">Reference proteome</keyword>
<dbReference type="SUPFAM" id="SSF52833">
    <property type="entry name" value="Thioredoxin-like"/>
    <property type="match status" value="1"/>
</dbReference>
<dbReference type="RefSeq" id="WP_307404881.1">
    <property type="nucleotide sequence ID" value="NZ_JAUSUR010000001.1"/>
</dbReference>
<evidence type="ECO:0000256" key="1">
    <source>
        <dbReference type="SAM" id="SignalP"/>
    </source>
</evidence>
<name>A0ABU0DYA5_9FIRM</name>